<protein>
    <recommendedName>
        <fullName evidence="3">Transcription initiation factor TFIIIB</fullName>
    </recommendedName>
</protein>
<dbReference type="RefSeq" id="WP_097905298.1">
    <property type="nucleotide sequence ID" value="NZ_NVLK01000046.1"/>
</dbReference>
<evidence type="ECO:0008006" key="3">
    <source>
        <dbReference type="Google" id="ProtNLM"/>
    </source>
</evidence>
<evidence type="ECO:0000313" key="1">
    <source>
        <dbReference type="EMBL" id="PEC20251.1"/>
    </source>
</evidence>
<dbReference type="EMBL" id="NVLK01000046">
    <property type="protein sequence ID" value="PEC20251.1"/>
    <property type="molecule type" value="Genomic_DNA"/>
</dbReference>
<accession>A0A2A7HTE5</accession>
<name>A0A2A7HTE5_BACCE</name>
<dbReference type="Proteomes" id="UP000220006">
    <property type="component" value="Unassembled WGS sequence"/>
</dbReference>
<reference evidence="1 2" key="1">
    <citation type="submission" date="2017-09" db="EMBL/GenBank/DDBJ databases">
        <title>Large-scale bioinformatics analysis of Bacillus genomes uncovers conserved roles of natural products in bacterial physiology.</title>
        <authorList>
            <consortium name="Agbiome Team Llc"/>
            <person name="Bleich R.M."/>
            <person name="Grubbs K.J."/>
            <person name="Santa Maria K.C."/>
            <person name="Allen S.E."/>
            <person name="Farag S."/>
            <person name="Shank E.A."/>
            <person name="Bowers A."/>
        </authorList>
    </citation>
    <scope>NUCLEOTIDE SEQUENCE [LARGE SCALE GENOMIC DNA]</scope>
    <source>
        <strain evidence="1 2">AFS096845</strain>
    </source>
</reference>
<dbReference type="AlphaFoldDB" id="A0A2A7HTE5"/>
<comment type="caution">
    <text evidence="1">The sequence shown here is derived from an EMBL/GenBank/DDBJ whole genome shotgun (WGS) entry which is preliminary data.</text>
</comment>
<proteinExistence type="predicted"/>
<gene>
    <name evidence="1" type="ORF">COM96_20470</name>
</gene>
<sequence>MNKKCPNCGFREIRQDSLDVQACLRLISTNNLFNQFSSVIADVCTECGNILSMKAEHPEYCELLAT</sequence>
<evidence type="ECO:0000313" key="2">
    <source>
        <dbReference type="Proteomes" id="UP000220006"/>
    </source>
</evidence>
<organism evidence="1 2">
    <name type="scientific">Bacillus cereus</name>
    <dbReference type="NCBI Taxonomy" id="1396"/>
    <lineage>
        <taxon>Bacteria</taxon>
        <taxon>Bacillati</taxon>
        <taxon>Bacillota</taxon>
        <taxon>Bacilli</taxon>
        <taxon>Bacillales</taxon>
        <taxon>Bacillaceae</taxon>
        <taxon>Bacillus</taxon>
        <taxon>Bacillus cereus group</taxon>
    </lineage>
</organism>